<dbReference type="Pfam" id="PF00607">
    <property type="entry name" value="Gag_p24"/>
    <property type="match status" value="1"/>
</dbReference>
<evidence type="ECO:0000259" key="1">
    <source>
        <dbReference type="Pfam" id="PF19317"/>
    </source>
</evidence>
<accession>A0A3M0KYF4</accession>
<dbReference type="Proteomes" id="UP000269221">
    <property type="component" value="Unassembled WGS sequence"/>
</dbReference>
<dbReference type="SUPFAM" id="SSF47353">
    <property type="entry name" value="Retrovirus capsid dimerization domain-like"/>
    <property type="match status" value="1"/>
</dbReference>
<dbReference type="InterPro" id="IPR008916">
    <property type="entry name" value="Retrov_capsid_C"/>
</dbReference>
<dbReference type="Pfam" id="PF19317">
    <property type="entry name" value="Gag_p24_C"/>
    <property type="match status" value="1"/>
</dbReference>
<dbReference type="PANTHER" id="PTHR40389">
    <property type="entry name" value="ENDOGENOUS RETROVIRUS GROUP K MEMBER 24 GAG POLYPROTEIN-RELATED"/>
    <property type="match status" value="1"/>
</dbReference>
<dbReference type="OrthoDB" id="9398474at2759"/>
<dbReference type="GO" id="GO:0016032">
    <property type="term" value="P:viral process"/>
    <property type="evidence" value="ECO:0007669"/>
    <property type="project" value="InterPro"/>
</dbReference>
<evidence type="ECO:0000313" key="3">
    <source>
        <dbReference type="Proteomes" id="UP000269221"/>
    </source>
</evidence>
<comment type="caution">
    <text evidence="2">The sequence shown here is derived from an EMBL/GenBank/DDBJ whole genome shotgun (WGS) entry which is preliminary data.</text>
</comment>
<dbReference type="Gene3D" id="1.10.375.10">
    <property type="entry name" value="Human Immunodeficiency Virus Type 1 Capsid Protein"/>
    <property type="match status" value="1"/>
</dbReference>
<dbReference type="EMBL" id="QRBI01000097">
    <property type="protein sequence ID" value="RMC18183.1"/>
    <property type="molecule type" value="Genomic_DNA"/>
</dbReference>
<feature type="domain" description="Retroviral nucleocapsid Gag protein p24 C-terminal" evidence="1">
    <location>
        <begin position="113"/>
        <end position="180"/>
    </location>
</feature>
<evidence type="ECO:0000313" key="2">
    <source>
        <dbReference type="EMBL" id="RMC18183.1"/>
    </source>
</evidence>
<gene>
    <name evidence="2" type="ORF">DUI87_05064</name>
</gene>
<reference evidence="2 3" key="1">
    <citation type="submission" date="2018-07" db="EMBL/GenBank/DDBJ databases">
        <title>A high quality draft genome assembly of the barn swallow (H. rustica rustica).</title>
        <authorList>
            <person name="Formenti G."/>
            <person name="Chiara M."/>
            <person name="Poveda L."/>
            <person name="Francoijs K.-J."/>
            <person name="Bonisoli-Alquati A."/>
            <person name="Canova L."/>
            <person name="Gianfranceschi L."/>
            <person name="Horner D.S."/>
            <person name="Saino N."/>
        </authorList>
    </citation>
    <scope>NUCLEOTIDE SEQUENCE [LARGE SCALE GENOMIC DNA]</scope>
    <source>
        <strain evidence="2">Chelidonia</strain>
        <tissue evidence="2">Blood</tissue>
    </source>
</reference>
<protein>
    <recommendedName>
        <fullName evidence="1">Retroviral nucleocapsid Gag protein p24 C-terminal domain-containing protein</fullName>
    </recommendedName>
</protein>
<proteinExistence type="predicted"/>
<dbReference type="InterPro" id="IPR050195">
    <property type="entry name" value="Primate_lentivir_Gag_pol-like"/>
</dbReference>
<dbReference type="Gene3D" id="1.10.1200.30">
    <property type="match status" value="1"/>
</dbReference>
<organism evidence="2 3">
    <name type="scientific">Hirundo rustica rustica</name>
    <dbReference type="NCBI Taxonomy" id="333673"/>
    <lineage>
        <taxon>Eukaryota</taxon>
        <taxon>Metazoa</taxon>
        <taxon>Chordata</taxon>
        <taxon>Craniata</taxon>
        <taxon>Vertebrata</taxon>
        <taxon>Euteleostomi</taxon>
        <taxon>Archelosauria</taxon>
        <taxon>Archosauria</taxon>
        <taxon>Dinosauria</taxon>
        <taxon>Saurischia</taxon>
        <taxon>Theropoda</taxon>
        <taxon>Coelurosauria</taxon>
        <taxon>Aves</taxon>
        <taxon>Neognathae</taxon>
        <taxon>Neoaves</taxon>
        <taxon>Telluraves</taxon>
        <taxon>Australaves</taxon>
        <taxon>Passeriformes</taxon>
        <taxon>Sylvioidea</taxon>
        <taxon>Hirundinidae</taxon>
        <taxon>Hirundo</taxon>
    </lineage>
</organism>
<dbReference type="AlphaFoldDB" id="A0A3M0KYF4"/>
<dbReference type="InterPro" id="IPR045345">
    <property type="entry name" value="Gag_p24_C"/>
</dbReference>
<name>A0A3M0KYF4_HIRRU</name>
<sequence length="243" mass="27394">MVWGLLKSCRCFEFFNADALPPYDIRCLAHVLFQPVKYDISESKWTQLAGKVLVQDATLGQQDPRHVIGIDELLGMDNFADLNRQVALDPLVLNECQRTGMAALIQTIEMAAEKESFMTVVQGTCEPFLRFVERLTASVEKQVEYLNVRMLLLKHLARINCNDDCRRITEALPGDPSVPQMAQACAKIGTSSCKVAAMATALQPAWQRKQGNAQASKKQRKKEQRVTTPLFFVQLAWKAESYR</sequence>
<dbReference type="InterPro" id="IPR008919">
    <property type="entry name" value="Retrov_capsid_N"/>
</dbReference>
<dbReference type="PANTHER" id="PTHR40389:SF3">
    <property type="entry name" value="IGE-BINDING PROTEIN"/>
    <property type="match status" value="1"/>
</dbReference>
<keyword evidence="3" id="KW-1185">Reference proteome</keyword>